<dbReference type="Proteomes" id="UP001629953">
    <property type="component" value="Unassembled WGS sequence"/>
</dbReference>
<dbReference type="InterPro" id="IPR023202">
    <property type="entry name" value="YejL_sf"/>
</dbReference>
<comment type="caution">
    <text evidence="2">The sequence shown here is derived from an EMBL/GenBank/DDBJ whole genome shotgun (WGS) entry which is preliminary data.</text>
</comment>
<dbReference type="RefSeq" id="WP_408622301.1">
    <property type="nucleotide sequence ID" value="NZ_JBEQCT010000001.1"/>
</dbReference>
<reference evidence="2 3" key="1">
    <citation type="journal article" date="2013" name="Int. J. Syst. Evol. Microbiol.">
        <title>Celerinatantimonas yamalensis sp. nov., a cold-adapted diazotrophic bacterium from a cold permafrost brine.</title>
        <authorList>
            <person name="Shcherbakova V."/>
            <person name="Chuvilskaya N."/>
            <person name="Rivkina E."/>
            <person name="Demidov N."/>
            <person name="Uchaeva V."/>
            <person name="Suetin S."/>
            <person name="Suzina N."/>
            <person name="Gilichinsky D."/>
        </authorList>
    </citation>
    <scope>NUCLEOTIDE SEQUENCE [LARGE SCALE GENOMIC DNA]</scope>
    <source>
        <strain evidence="2 3">C7</strain>
    </source>
</reference>
<dbReference type="SUPFAM" id="SSF158651">
    <property type="entry name" value="YejL-like"/>
    <property type="match status" value="1"/>
</dbReference>
<name>A0ABW9G3W1_9GAMM</name>
<accession>A0ABW9G3W1</accession>
<proteinExistence type="inferred from homology"/>
<organism evidence="2 3">
    <name type="scientific">Celerinatantimonas yamalensis</name>
    <dbReference type="NCBI Taxonomy" id="559956"/>
    <lineage>
        <taxon>Bacteria</taxon>
        <taxon>Pseudomonadati</taxon>
        <taxon>Pseudomonadota</taxon>
        <taxon>Gammaproteobacteria</taxon>
        <taxon>Celerinatantimonadaceae</taxon>
        <taxon>Celerinatantimonas</taxon>
    </lineage>
</organism>
<dbReference type="HAMAP" id="MF_00816">
    <property type="entry name" value="UPF0352"/>
    <property type="match status" value="1"/>
</dbReference>
<comment type="similarity">
    <text evidence="1">Belongs to the UPF0352 family.</text>
</comment>
<evidence type="ECO:0000256" key="1">
    <source>
        <dbReference type="HAMAP-Rule" id="MF_00816"/>
    </source>
</evidence>
<dbReference type="Gene3D" id="1.10.3390.10">
    <property type="entry name" value="YejL-like"/>
    <property type="match status" value="1"/>
</dbReference>
<dbReference type="NCBIfam" id="NF010242">
    <property type="entry name" value="PRK13689.1"/>
    <property type="match status" value="1"/>
</dbReference>
<dbReference type="EMBL" id="JBEQCT010000001">
    <property type="protein sequence ID" value="MFM2484162.1"/>
    <property type="molecule type" value="Genomic_DNA"/>
</dbReference>
<evidence type="ECO:0000313" key="2">
    <source>
        <dbReference type="EMBL" id="MFM2484162.1"/>
    </source>
</evidence>
<sequence length="75" mass="8389">MAIISKYPSEQVEQMLQEVMTVLENHQAPPDLALMVLGNAATTWLNRRVAAEQRQVLAERFGKALISSIEPPRNS</sequence>
<dbReference type="InterPro" id="IPR009857">
    <property type="entry name" value="UPF0352"/>
</dbReference>
<protein>
    <recommendedName>
        <fullName evidence="1">UPF0352 protein ABUE30_03620</fullName>
    </recommendedName>
</protein>
<keyword evidence="3" id="KW-1185">Reference proteome</keyword>
<dbReference type="PIRSF" id="PIRSF006188">
    <property type="entry name" value="UCP006188"/>
    <property type="match status" value="1"/>
</dbReference>
<dbReference type="Pfam" id="PF07208">
    <property type="entry name" value="DUF1414"/>
    <property type="match status" value="1"/>
</dbReference>
<evidence type="ECO:0000313" key="3">
    <source>
        <dbReference type="Proteomes" id="UP001629953"/>
    </source>
</evidence>
<gene>
    <name evidence="2" type="ORF">ABUE30_03620</name>
</gene>